<dbReference type="Proteomes" id="UP000002139">
    <property type="component" value="Chromosome"/>
</dbReference>
<protein>
    <recommendedName>
        <fullName evidence="4">Secreted protein</fullName>
    </recommendedName>
</protein>
<feature type="signal peptide" evidence="1">
    <location>
        <begin position="1"/>
        <end position="25"/>
    </location>
</feature>
<dbReference type="PROSITE" id="PS51257">
    <property type="entry name" value="PROKAR_LIPOPROTEIN"/>
    <property type="match status" value="1"/>
</dbReference>
<evidence type="ECO:0000313" key="2">
    <source>
        <dbReference type="EMBL" id="CAN92695.1"/>
    </source>
</evidence>
<keyword evidence="3" id="KW-1185">Reference proteome</keyword>
<accession>A9G6H8</accession>
<name>A9G6H8_SORC5</name>
<reference evidence="2 3" key="1">
    <citation type="journal article" date="2007" name="Nat. Biotechnol.">
        <title>Complete genome sequence of the myxobacterium Sorangium cellulosum.</title>
        <authorList>
            <person name="Schneiker S."/>
            <person name="Perlova O."/>
            <person name="Kaiser O."/>
            <person name="Gerth K."/>
            <person name="Alici A."/>
            <person name="Altmeyer M.O."/>
            <person name="Bartels D."/>
            <person name="Bekel T."/>
            <person name="Beyer S."/>
            <person name="Bode E."/>
            <person name="Bode H.B."/>
            <person name="Bolten C.J."/>
            <person name="Choudhuri J.V."/>
            <person name="Doss S."/>
            <person name="Elnakady Y.A."/>
            <person name="Frank B."/>
            <person name="Gaigalat L."/>
            <person name="Goesmann A."/>
            <person name="Groeger C."/>
            <person name="Gross F."/>
            <person name="Jelsbak L."/>
            <person name="Jelsbak L."/>
            <person name="Kalinowski J."/>
            <person name="Kegler C."/>
            <person name="Knauber T."/>
            <person name="Konietzny S."/>
            <person name="Kopp M."/>
            <person name="Krause L."/>
            <person name="Krug D."/>
            <person name="Linke B."/>
            <person name="Mahmud T."/>
            <person name="Martinez-Arias R."/>
            <person name="McHardy A.C."/>
            <person name="Merai M."/>
            <person name="Meyer F."/>
            <person name="Mormann S."/>
            <person name="Munoz-Dorado J."/>
            <person name="Perez J."/>
            <person name="Pradella S."/>
            <person name="Rachid S."/>
            <person name="Raddatz G."/>
            <person name="Rosenau F."/>
            <person name="Rueckert C."/>
            <person name="Sasse F."/>
            <person name="Scharfe M."/>
            <person name="Schuster S.C."/>
            <person name="Suen G."/>
            <person name="Treuner-Lange A."/>
            <person name="Velicer G.J."/>
            <person name="Vorholter F.-J."/>
            <person name="Weissman K.J."/>
            <person name="Welch R.D."/>
            <person name="Wenzel S.C."/>
            <person name="Whitworth D.E."/>
            <person name="Wilhelm S."/>
            <person name="Wittmann C."/>
            <person name="Bloecker H."/>
            <person name="Puehler A."/>
            <person name="Mueller R."/>
        </authorList>
    </citation>
    <scope>NUCLEOTIDE SEQUENCE [LARGE SCALE GENOMIC DNA]</scope>
    <source>
        <strain evidence="3">So ce56</strain>
    </source>
</reference>
<dbReference type="RefSeq" id="WP_012235168.1">
    <property type="nucleotide sequence ID" value="NC_010162.1"/>
</dbReference>
<proteinExistence type="predicted"/>
<evidence type="ECO:0000256" key="1">
    <source>
        <dbReference type="SAM" id="SignalP"/>
    </source>
</evidence>
<dbReference type="HOGENOM" id="CLU_1659586_0_0_7"/>
<evidence type="ECO:0008006" key="4">
    <source>
        <dbReference type="Google" id="ProtNLM"/>
    </source>
</evidence>
<gene>
    <name evidence="2" type="ordered locus">sce2536</name>
</gene>
<keyword evidence="1" id="KW-0732">Signal</keyword>
<feature type="chain" id="PRO_5002735170" description="Secreted protein" evidence="1">
    <location>
        <begin position="26"/>
        <end position="159"/>
    </location>
</feature>
<dbReference type="AlphaFoldDB" id="A9G6H8"/>
<dbReference type="KEGG" id="scl:sce2536"/>
<organism evidence="2 3">
    <name type="scientific">Sorangium cellulosum (strain So ce56)</name>
    <name type="common">Polyangium cellulosum (strain So ce56)</name>
    <dbReference type="NCBI Taxonomy" id="448385"/>
    <lineage>
        <taxon>Bacteria</taxon>
        <taxon>Pseudomonadati</taxon>
        <taxon>Myxococcota</taxon>
        <taxon>Polyangia</taxon>
        <taxon>Polyangiales</taxon>
        <taxon>Polyangiaceae</taxon>
        <taxon>Sorangium</taxon>
    </lineage>
</organism>
<sequence>MTTKKLALRFRIASSLMLFCVAAGAAVSTASCTVAAPGDASDCAPGEAGCDSETQATDAFALEEELVCDNTSVCGDSTSGCVQCALGGNCSAALNACAVSDACIFYLDCTTVTCGLEPECVAECAETFPAGAALAHAVYSCLYCDECPNDCSGVGYACE</sequence>
<dbReference type="EMBL" id="AM746676">
    <property type="protein sequence ID" value="CAN92695.1"/>
    <property type="molecule type" value="Genomic_DNA"/>
</dbReference>
<evidence type="ECO:0000313" key="3">
    <source>
        <dbReference type="Proteomes" id="UP000002139"/>
    </source>
</evidence>